<evidence type="ECO:0000256" key="2">
    <source>
        <dbReference type="ARBA" id="ARBA00007025"/>
    </source>
</evidence>
<dbReference type="PROSITE" id="PS51194">
    <property type="entry name" value="HELICASE_CTER"/>
    <property type="match status" value="1"/>
</dbReference>
<evidence type="ECO:0000256" key="1">
    <source>
        <dbReference type="ARBA" id="ARBA00004123"/>
    </source>
</evidence>
<dbReference type="GO" id="GO:0000400">
    <property type="term" value="F:four-way junction DNA binding"/>
    <property type="evidence" value="ECO:0007669"/>
    <property type="project" value="EnsemblFungi"/>
</dbReference>
<evidence type="ECO:0000256" key="11">
    <source>
        <dbReference type="ARBA" id="ARBA00022840"/>
    </source>
</evidence>
<dbReference type="InterPro" id="IPR014905">
    <property type="entry name" value="HIRAN"/>
</dbReference>
<dbReference type="PROSITE" id="PS00518">
    <property type="entry name" value="ZF_RING_1"/>
    <property type="match status" value="1"/>
</dbReference>
<evidence type="ECO:0000256" key="7">
    <source>
        <dbReference type="ARBA" id="ARBA00022771"/>
    </source>
</evidence>
<keyword evidence="10" id="KW-0862">Zinc</keyword>
<dbReference type="GO" id="GO:0006302">
    <property type="term" value="P:double-strand break repair"/>
    <property type="evidence" value="ECO:0007669"/>
    <property type="project" value="EnsemblFungi"/>
</dbReference>
<evidence type="ECO:0000256" key="14">
    <source>
        <dbReference type="PROSITE-ProRule" id="PRU00175"/>
    </source>
</evidence>
<evidence type="ECO:0000259" key="18">
    <source>
        <dbReference type="PROSITE" id="PS51194"/>
    </source>
</evidence>
<gene>
    <name evidence="19" type="ORF">AO440_005514</name>
    <name evidence="20" type="ORF">AO440_005728</name>
</gene>
<dbReference type="GO" id="GO:0042276">
    <property type="term" value="P:error-prone translesion synthesis"/>
    <property type="evidence" value="ECO:0007669"/>
    <property type="project" value="EnsemblFungi"/>
</dbReference>
<dbReference type="SMART" id="SM00184">
    <property type="entry name" value="RING"/>
    <property type="match status" value="1"/>
</dbReference>
<evidence type="ECO:0000259" key="17">
    <source>
        <dbReference type="PROSITE" id="PS51192"/>
    </source>
</evidence>
<evidence type="ECO:0000256" key="6">
    <source>
        <dbReference type="ARBA" id="ARBA00022763"/>
    </source>
</evidence>
<reference evidence="19 21" key="1">
    <citation type="submission" date="2015-10" db="EMBL/GenBank/DDBJ databases">
        <title>Draft genomes sequences of Candida glabrata isolates 1A, 1B, 2A, 2B, 3A and 3B.</title>
        <authorList>
            <person name="Haavelsrud O.E."/>
            <person name="Gaustad P."/>
        </authorList>
    </citation>
    <scope>NUCLEOTIDE SEQUENCE [LARGE SCALE GENOMIC DNA]</scope>
    <source>
        <strain evidence="19">910700640</strain>
    </source>
</reference>
<evidence type="ECO:0000256" key="3">
    <source>
        <dbReference type="ARBA" id="ARBA00013412"/>
    </source>
</evidence>
<dbReference type="VEuPathDB" id="FungiDB:B1J91_A03432g"/>
<dbReference type="CDD" id="cd18793">
    <property type="entry name" value="SF2_C_SNF"/>
    <property type="match status" value="1"/>
</dbReference>
<keyword evidence="6" id="KW-0227">DNA damage</keyword>
<feature type="compositionally biased region" description="Polar residues" evidence="15">
    <location>
        <begin position="148"/>
        <end position="161"/>
    </location>
</feature>
<dbReference type="GO" id="GO:0042275">
    <property type="term" value="P:error-free postreplication DNA repair"/>
    <property type="evidence" value="ECO:0007669"/>
    <property type="project" value="EnsemblFungi"/>
</dbReference>
<evidence type="ECO:0000256" key="5">
    <source>
        <dbReference type="ARBA" id="ARBA00022741"/>
    </source>
</evidence>
<dbReference type="GO" id="GO:0000209">
    <property type="term" value="P:protein polyubiquitination"/>
    <property type="evidence" value="ECO:0007669"/>
    <property type="project" value="EnsemblFungi"/>
</dbReference>
<dbReference type="SMART" id="SM00490">
    <property type="entry name" value="HELICc"/>
    <property type="match status" value="1"/>
</dbReference>
<keyword evidence="7 14" id="KW-0863">Zinc-finger</keyword>
<comment type="similarity">
    <text evidence="2">Belongs to the SNF2/RAD54 helicase family.</text>
</comment>
<dbReference type="AlphaFoldDB" id="A0A0W0E3Y6"/>
<dbReference type="GO" id="GO:0005524">
    <property type="term" value="F:ATP binding"/>
    <property type="evidence" value="ECO:0007669"/>
    <property type="project" value="UniProtKB-KW"/>
</dbReference>
<dbReference type="Pfam" id="PF13639">
    <property type="entry name" value="zf-RING_2"/>
    <property type="match status" value="1"/>
</dbReference>
<evidence type="ECO:0000256" key="4">
    <source>
        <dbReference type="ARBA" id="ARBA00022723"/>
    </source>
</evidence>
<dbReference type="EMBL" id="LLZZ01000006">
    <property type="protein sequence ID" value="KTB13720.1"/>
    <property type="molecule type" value="Genomic_DNA"/>
</dbReference>
<feature type="compositionally biased region" description="Acidic residues" evidence="15">
    <location>
        <begin position="39"/>
        <end position="49"/>
    </location>
</feature>
<organism evidence="19 21">
    <name type="scientific">Candida glabrata</name>
    <name type="common">Yeast</name>
    <name type="synonym">Torulopsis glabrata</name>
    <dbReference type="NCBI Taxonomy" id="5478"/>
    <lineage>
        <taxon>Eukaryota</taxon>
        <taxon>Fungi</taxon>
        <taxon>Dikarya</taxon>
        <taxon>Ascomycota</taxon>
        <taxon>Saccharomycotina</taxon>
        <taxon>Saccharomycetes</taxon>
        <taxon>Saccharomycetales</taxon>
        <taxon>Saccharomycetaceae</taxon>
        <taxon>Nakaseomyces</taxon>
    </lineage>
</organism>
<dbReference type="InterPro" id="IPR050628">
    <property type="entry name" value="SNF2_RAD54_helicase_TF"/>
</dbReference>
<evidence type="ECO:0000313" key="20">
    <source>
        <dbReference type="EMBL" id="KTB13720.1"/>
    </source>
</evidence>
<dbReference type="GO" id="GO:0016818">
    <property type="term" value="F:hydrolase activity, acting on acid anhydrides, in phosphorus-containing anhydrides"/>
    <property type="evidence" value="ECO:0007669"/>
    <property type="project" value="InterPro"/>
</dbReference>
<dbReference type="SMART" id="SM00487">
    <property type="entry name" value="DEXDc"/>
    <property type="match status" value="1"/>
</dbReference>
<dbReference type="PROSITE" id="PS51192">
    <property type="entry name" value="HELICASE_ATP_BIND_1"/>
    <property type="match status" value="1"/>
</dbReference>
<dbReference type="GO" id="GO:0070987">
    <property type="term" value="P:error-free translesion synthesis"/>
    <property type="evidence" value="ECO:0007669"/>
    <property type="project" value="EnsemblFungi"/>
</dbReference>
<evidence type="ECO:0000259" key="16">
    <source>
        <dbReference type="PROSITE" id="PS50089"/>
    </source>
</evidence>
<evidence type="ECO:0000313" key="19">
    <source>
        <dbReference type="EMBL" id="KTA95977.1"/>
    </source>
</evidence>
<sequence>MDQNANQKKRFFKDELESSIETTLTDKSSFLFEPQVDAIQEENANDPEEQIAQGTQESPFIEQLRAVLPTIRLEVALALEEKYRDIDDGLDLAISEYFDQYQTGNDDAPPSSLELQHSQEVLTVPDNEEKDTDLQLVSVKRKREDDFMQSSQSKKPQRANSSWKKFVGSLQVTVMVTRPTMRPVPYGTPLIFKRSNNNVPLKKIYEQLNKKKTGLAAFVKIYSANDEREIGRVPEDIARIVFPLLHRNEVHFKLTMIYPGDKRLSIGDNIIIQMDSFLTSTLFNRKENPTFSTQNGNGRERFGAIVETEQELEERNIRMGLIMLFDKIKLRPVKDEAKILEKLKQDGDDNEIVDLEDDESFGNFLSQEPLNDELPTQHQEDTMNINQLTSFYKATQSSKQLNSLIPTTPPPELVKVELRKYQKQGLTWMLRREGISIGHDNEDKSEDDTTLLNPLWRQFQWPRNMSWHNQSTGSENDNSNPKLIFFYGNLHTGEFSLERPTMNSFKNGGILSDEMGLGKTISALSLVLMRPKDEHTTSQSLFHQESSNLSSDDVIEIKEPERSYAYKTTLIIVPMSLLTQWRDEFDKVNNNAGLTCELYYGGNVSSLKSLLIKRKNPPTVVLTTYGIVQNEWTKLSKDGTNIRSLGRTSGIFSIEFFRIILDEGHTIRNKSTITSKAVLELSSKYRWILTGTPIINRLDDLYSLVKFLKLEPWSQIGYWKQFITNPFEERNFKQAFDVVNAIMEPVLLRRTKQMKDTDGNPLVQLPPKEIVIEKLQLSKKQKLIYEEFLQRAEKTFRSGLQSGDLLKKYSTILVHILRLRQVCCDSNLIGTLDENDEDLSSGNNKLITESVDVKTLIPDTEEEEDEVPPFENDELDKLIESVEAKFIDSNQLIPVECSICTAEPIESSSAVVTECEHVFCKECLEEYGNFQKEKSLQQKCPNCRRDINLNRCLAFEKGSDGILKLIHFDRKERPAKLNALIRHLQQLQDSSAGEQVVVFSQFSSYLDILESQLNEVYSSNKLKVYKFDGRLSLKERTAVLEDFKVKDYAVQKVLLLSLKAGGVGLNLTCASYAFMMDPWWSPSMEDQAIDRIHRIGQTNSVKVIRFVIDGSIEEKMLRIQDRKRTLGEAMDTDEDERRKRRIEEIQMLFES</sequence>
<feature type="region of interest" description="Disordered" evidence="15">
    <location>
        <begin position="35"/>
        <end position="54"/>
    </location>
</feature>
<dbReference type="SUPFAM" id="SSF57850">
    <property type="entry name" value="RING/U-box"/>
    <property type="match status" value="1"/>
</dbReference>
<keyword evidence="12" id="KW-0234">DNA repair</keyword>
<dbReference type="GO" id="GO:0005634">
    <property type="term" value="C:nucleus"/>
    <property type="evidence" value="ECO:0007669"/>
    <property type="project" value="UniProtKB-SubCell"/>
</dbReference>
<dbReference type="InterPro" id="IPR038718">
    <property type="entry name" value="SNF2-like_sf"/>
</dbReference>
<proteinExistence type="inferred from homology"/>
<dbReference type="PANTHER" id="PTHR45626">
    <property type="entry name" value="TRANSCRIPTION TERMINATION FACTOR 2-RELATED"/>
    <property type="match status" value="1"/>
</dbReference>
<evidence type="ECO:0000313" key="21">
    <source>
        <dbReference type="Proteomes" id="UP000054886"/>
    </source>
</evidence>
<keyword evidence="4" id="KW-0479">Metal-binding</keyword>
<dbReference type="InterPro" id="IPR014001">
    <property type="entry name" value="Helicase_ATP-bd"/>
</dbReference>
<dbReference type="GO" id="GO:0010994">
    <property type="term" value="P:free ubiquitin chain polymerization"/>
    <property type="evidence" value="ECO:0007669"/>
    <property type="project" value="EnsemblFungi"/>
</dbReference>
<dbReference type="InterPro" id="IPR000330">
    <property type="entry name" value="SNF2_N"/>
</dbReference>
<dbReference type="Pfam" id="PF00271">
    <property type="entry name" value="Helicase_C"/>
    <property type="match status" value="1"/>
</dbReference>
<evidence type="ECO:0000256" key="10">
    <source>
        <dbReference type="ARBA" id="ARBA00022833"/>
    </source>
</evidence>
<dbReference type="CDD" id="cd18008">
    <property type="entry name" value="DEXDc_SHPRH-like"/>
    <property type="match status" value="1"/>
</dbReference>
<evidence type="ECO:0000256" key="13">
    <source>
        <dbReference type="ARBA" id="ARBA00023242"/>
    </source>
</evidence>
<dbReference type="VEuPathDB" id="FungiDB:GWK60_A03311"/>
<dbReference type="Proteomes" id="UP000054886">
    <property type="component" value="Unassembled WGS sequence"/>
</dbReference>
<accession>A0A0W0E3Y6</accession>
<dbReference type="Gene3D" id="3.40.50.10810">
    <property type="entry name" value="Tandem AAA-ATPase domain"/>
    <property type="match status" value="1"/>
</dbReference>
<keyword evidence="9" id="KW-0347">Helicase</keyword>
<dbReference type="Gene3D" id="3.30.40.10">
    <property type="entry name" value="Zinc/RING finger domain, C3HC4 (zinc finger)"/>
    <property type="match status" value="1"/>
</dbReference>
<comment type="subcellular location">
    <subcellularLocation>
        <location evidence="1">Nucleus</location>
    </subcellularLocation>
</comment>
<dbReference type="PROSITE" id="PS50089">
    <property type="entry name" value="ZF_RING_2"/>
    <property type="match status" value="1"/>
</dbReference>
<dbReference type="SMART" id="SM00910">
    <property type="entry name" value="HIRAN"/>
    <property type="match status" value="1"/>
</dbReference>
<dbReference type="GO" id="GO:0003697">
    <property type="term" value="F:single-stranded DNA binding"/>
    <property type="evidence" value="ECO:0007669"/>
    <property type="project" value="EnsemblFungi"/>
</dbReference>
<dbReference type="GO" id="GO:0000403">
    <property type="term" value="F:Y-form DNA binding"/>
    <property type="evidence" value="ECO:0007669"/>
    <property type="project" value="EnsemblFungi"/>
</dbReference>
<name>A0A0W0E3Y6_CANGB</name>
<dbReference type="VEuPathDB" id="FungiDB:GVI51_A03267"/>
<dbReference type="InterPro" id="IPR013083">
    <property type="entry name" value="Znf_RING/FYVE/PHD"/>
</dbReference>
<dbReference type="GO" id="GO:0000781">
    <property type="term" value="C:chromosome, telomeric region"/>
    <property type="evidence" value="ECO:0007669"/>
    <property type="project" value="EnsemblFungi"/>
</dbReference>
<dbReference type="InterPro" id="IPR027417">
    <property type="entry name" value="P-loop_NTPase"/>
</dbReference>
<dbReference type="SUPFAM" id="SSF52540">
    <property type="entry name" value="P-loop containing nucleoside triphosphate hydrolases"/>
    <property type="match status" value="2"/>
</dbReference>
<dbReference type="InterPro" id="IPR017907">
    <property type="entry name" value="Znf_RING_CS"/>
</dbReference>
<keyword evidence="8" id="KW-0378">Hydrolase</keyword>
<dbReference type="Pfam" id="PF08797">
    <property type="entry name" value="HIRAN"/>
    <property type="match status" value="1"/>
</dbReference>
<evidence type="ECO:0000256" key="8">
    <source>
        <dbReference type="ARBA" id="ARBA00022801"/>
    </source>
</evidence>
<comment type="caution">
    <text evidence="19">The sequence shown here is derived from an EMBL/GenBank/DDBJ whole genome shotgun (WGS) entry which is preliminary data.</text>
</comment>
<feature type="domain" description="Helicase C-terminal" evidence="18">
    <location>
        <begin position="979"/>
        <end position="1146"/>
    </location>
</feature>
<dbReference type="VEuPathDB" id="FungiDB:CAGL0A03432g"/>
<dbReference type="GO" id="GO:0008270">
    <property type="term" value="F:zinc ion binding"/>
    <property type="evidence" value="ECO:0007669"/>
    <property type="project" value="UniProtKB-KW"/>
</dbReference>
<feature type="domain" description="Helicase ATP-binding" evidence="17">
    <location>
        <begin position="500"/>
        <end position="711"/>
    </location>
</feature>
<evidence type="ECO:0000256" key="9">
    <source>
        <dbReference type="ARBA" id="ARBA00022806"/>
    </source>
</evidence>
<dbReference type="InterPro" id="IPR001841">
    <property type="entry name" value="Znf_RING"/>
</dbReference>
<keyword evidence="11" id="KW-0067">ATP-binding</keyword>
<evidence type="ECO:0000256" key="15">
    <source>
        <dbReference type="SAM" id="MobiDB-lite"/>
    </source>
</evidence>
<keyword evidence="13" id="KW-0539">Nucleus</keyword>
<dbReference type="InterPro" id="IPR049730">
    <property type="entry name" value="SNF2/RAD54-like_C"/>
</dbReference>
<dbReference type="GO" id="GO:0009378">
    <property type="term" value="F:four-way junction helicase activity"/>
    <property type="evidence" value="ECO:0007669"/>
    <property type="project" value="EnsemblFungi"/>
</dbReference>
<dbReference type="Pfam" id="PF00176">
    <property type="entry name" value="SNF2-rel_dom"/>
    <property type="match status" value="1"/>
</dbReference>
<dbReference type="EMBL" id="LLZZ01000177">
    <property type="protein sequence ID" value="KTA95977.1"/>
    <property type="molecule type" value="Genomic_DNA"/>
</dbReference>
<dbReference type="PANTHER" id="PTHR45626:SF22">
    <property type="entry name" value="DNA REPAIR PROTEIN RAD5"/>
    <property type="match status" value="1"/>
</dbReference>
<protein>
    <recommendedName>
        <fullName evidence="3">DNA repair protein RAD5</fullName>
    </recommendedName>
</protein>
<dbReference type="CDD" id="cd23131">
    <property type="entry name" value="RING-HC_RAD5"/>
    <property type="match status" value="1"/>
</dbReference>
<dbReference type="Gene3D" id="3.40.50.300">
    <property type="entry name" value="P-loop containing nucleotide triphosphate hydrolases"/>
    <property type="match status" value="1"/>
</dbReference>
<dbReference type="InterPro" id="IPR001650">
    <property type="entry name" value="Helicase_C-like"/>
</dbReference>
<dbReference type="GO" id="GO:0000785">
    <property type="term" value="C:chromatin"/>
    <property type="evidence" value="ECO:0007669"/>
    <property type="project" value="EnsemblFungi"/>
</dbReference>
<keyword evidence="5" id="KW-0547">Nucleotide-binding</keyword>
<feature type="region of interest" description="Disordered" evidence="15">
    <location>
        <begin position="142"/>
        <end position="161"/>
    </location>
</feature>
<feature type="domain" description="RING-type" evidence="16">
    <location>
        <begin position="897"/>
        <end position="944"/>
    </location>
</feature>
<evidence type="ECO:0000256" key="12">
    <source>
        <dbReference type="ARBA" id="ARBA00023204"/>
    </source>
</evidence>